<evidence type="ECO:0000313" key="3">
    <source>
        <dbReference type="Proteomes" id="UP001219525"/>
    </source>
</evidence>
<sequence>MDSAQPMHTTSSKVRKSLPVTTVLARRRASENYRKGRLREKARQRMARRRASIQADAALAAESHMRALEACRRYREKNRDKLALQQRELRRIAHMNKFGPEALAEHQTKLRERPSTTEEAREPCAIEDGYRRLEEEITTDQQACREEACKCEGVAKARA</sequence>
<feature type="region of interest" description="Disordered" evidence="1">
    <location>
        <begin position="26"/>
        <end position="49"/>
    </location>
</feature>
<feature type="region of interest" description="Disordered" evidence="1">
    <location>
        <begin position="1"/>
        <end position="20"/>
    </location>
</feature>
<feature type="compositionally biased region" description="Polar residues" evidence="1">
    <location>
        <begin position="1"/>
        <end position="12"/>
    </location>
</feature>
<protein>
    <submittedName>
        <fullName evidence="2">Uncharacterized protein</fullName>
    </submittedName>
</protein>
<organism evidence="2 3">
    <name type="scientific">Mycena pura</name>
    <dbReference type="NCBI Taxonomy" id="153505"/>
    <lineage>
        <taxon>Eukaryota</taxon>
        <taxon>Fungi</taxon>
        <taxon>Dikarya</taxon>
        <taxon>Basidiomycota</taxon>
        <taxon>Agaricomycotina</taxon>
        <taxon>Agaricomycetes</taxon>
        <taxon>Agaricomycetidae</taxon>
        <taxon>Agaricales</taxon>
        <taxon>Marasmiineae</taxon>
        <taxon>Mycenaceae</taxon>
        <taxon>Mycena</taxon>
    </lineage>
</organism>
<evidence type="ECO:0000313" key="2">
    <source>
        <dbReference type="EMBL" id="KAJ7202033.1"/>
    </source>
</evidence>
<gene>
    <name evidence="2" type="ORF">GGX14DRAFT_570932</name>
</gene>
<dbReference type="EMBL" id="JARJCW010000056">
    <property type="protein sequence ID" value="KAJ7202033.1"/>
    <property type="molecule type" value="Genomic_DNA"/>
</dbReference>
<feature type="compositionally biased region" description="Basic and acidic residues" evidence="1">
    <location>
        <begin position="28"/>
        <end position="43"/>
    </location>
</feature>
<reference evidence="2" key="1">
    <citation type="submission" date="2023-03" db="EMBL/GenBank/DDBJ databases">
        <title>Massive genome expansion in bonnet fungi (Mycena s.s.) driven by repeated elements and novel gene families across ecological guilds.</title>
        <authorList>
            <consortium name="Lawrence Berkeley National Laboratory"/>
            <person name="Harder C.B."/>
            <person name="Miyauchi S."/>
            <person name="Viragh M."/>
            <person name="Kuo A."/>
            <person name="Thoen E."/>
            <person name="Andreopoulos B."/>
            <person name="Lu D."/>
            <person name="Skrede I."/>
            <person name="Drula E."/>
            <person name="Henrissat B."/>
            <person name="Morin E."/>
            <person name="Kohler A."/>
            <person name="Barry K."/>
            <person name="LaButti K."/>
            <person name="Morin E."/>
            <person name="Salamov A."/>
            <person name="Lipzen A."/>
            <person name="Mereny Z."/>
            <person name="Hegedus B."/>
            <person name="Baldrian P."/>
            <person name="Stursova M."/>
            <person name="Weitz H."/>
            <person name="Taylor A."/>
            <person name="Grigoriev I.V."/>
            <person name="Nagy L.G."/>
            <person name="Martin F."/>
            <person name="Kauserud H."/>
        </authorList>
    </citation>
    <scope>NUCLEOTIDE SEQUENCE</scope>
    <source>
        <strain evidence="2">9144</strain>
    </source>
</reference>
<proteinExistence type="predicted"/>
<accession>A0AAD6Y8E5</accession>
<feature type="region of interest" description="Disordered" evidence="1">
    <location>
        <begin position="98"/>
        <end position="125"/>
    </location>
</feature>
<comment type="caution">
    <text evidence="2">The sequence shown here is derived from an EMBL/GenBank/DDBJ whole genome shotgun (WGS) entry which is preliminary data.</text>
</comment>
<keyword evidence="3" id="KW-1185">Reference proteome</keyword>
<name>A0AAD6Y8E5_9AGAR</name>
<feature type="compositionally biased region" description="Basic and acidic residues" evidence="1">
    <location>
        <begin position="103"/>
        <end position="125"/>
    </location>
</feature>
<evidence type="ECO:0000256" key="1">
    <source>
        <dbReference type="SAM" id="MobiDB-lite"/>
    </source>
</evidence>
<dbReference type="Proteomes" id="UP001219525">
    <property type="component" value="Unassembled WGS sequence"/>
</dbReference>
<dbReference type="AlphaFoldDB" id="A0AAD6Y8E5"/>